<evidence type="ECO:0000313" key="5">
    <source>
        <dbReference type="EMBL" id="GMH89882.1"/>
    </source>
</evidence>
<dbReference type="AlphaFoldDB" id="A0A9W7ET98"/>
<dbReference type="InterPro" id="IPR011990">
    <property type="entry name" value="TPR-like_helical_dom_sf"/>
</dbReference>
<dbReference type="SMART" id="SM00028">
    <property type="entry name" value="TPR"/>
    <property type="match status" value="3"/>
</dbReference>
<evidence type="ECO:0000313" key="6">
    <source>
        <dbReference type="Proteomes" id="UP001165085"/>
    </source>
</evidence>
<comment type="caution">
    <text evidence="5">The sequence shown here is derived from an EMBL/GenBank/DDBJ whole genome shotgun (WGS) entry which is preliminary data.</text>
</comment>
<keyword evidence="6" id="KW-1185">Reference proteome</keyword>
<feature type="transmembrane region" description="Helical" evidence="4">
    <location>
        <begin position="12"/>
        <end position="36"/>
    </location>
</feature>
<name>A0A9W7ET98_9STRA</name>
<dbReference type="Pfam" id="PF13181">
    <property type="entry name" value="TPR_8"/>
    <property type="match status" value="1"/>
</dbReference>
<feature type="transmembrane region" description="Helical" evidence="4">
    <location>
        <begin position="105"/>
        <end position="128"/>
    </location>
</feature>
<dbReference type="PROSITE" id="PS50005">
    <property type="entry name" value="TPR"/>
    <property type="match status" value="3"/>
</dbReference>
<evidence type="ECO:0000256" key="4">
    <source>
        <dbReference type="SAM" id="Phobius"/>
    </source>
</evidence>
<gene>
    <name evidence="5" type="ORF">TrST_g13424</name>
</gene>
<feature type="transmembrane region" description="Helical" evidence="4">
    <location>
        <begin position="159"/>
        <end position="183"/>
    </location>
</feature>
<evidence type="ECO:0000256" key="1">
    <source>
        <dbReference type="ARBA" id="ARBA00022737"/>
    </source>
</evidence>
<proteinExistence type="predicted"/>
<feature type="repeat" description="TPR" evidence="3">
    <location>
        <begin position="526"/>
        <end position="559"/>
    </location>
</feature>
<feature type="repeat" description="TPR" evidence="3">
    <location>
        <begin position="560"/>
        <end position="593"/>
    </location>
</feature>
<dbReference type="OrthoDB" id="195091at2759"/>
<dbReference type="SUPFAM" id="SSF48452">
    <property type="entry name" value="TPR-like"/>
    <property type="match status" value="1"/>
</dbReference>
<feature type="transmembrane region" description="Helical" evidence="4">
    <location>
        <begin position="203"/>
        <end position="229"/>
    </location>
</feature>
<accession>A0A9W7ET98</accession>
<dbReference type="EMBL" id="BRXY01000364">
    <property type="protein sequence ID" value="GMH89882.1"/>
    <property type="molecule type" value="Genomic_DNA"/>
</dbReference>
<keyword evidence="1" id="KW-0677">Repeat</keyword>
<feature type="transmembrane region" description="Helical" evidence="4">
    <location>
        <begin position="76"/>
        <end position="93"/>
    </location>
</feature>
<dbReference type="Gene3D" id="1.25.40.10">
    <property type="entry name" value="Tetratricopeptide repeat domain"/>
    <property type="match status" value="1"/>
</dbReference>
<keyword evidence="4" id="KW-0472">Membrane</keyword>
<keyword evidence="2 3" id="KW-0802">TPR repeat</keyword>
<evidence type="ECO:0000256" key="3">
    <source>
        <dbReference type="PROSITE-ProRule" id="PRU00339"/>
    </source>
</evidence>
<feature type="transmembrane region" description="Helical" evidence="4">
    <location>
        <begin position="403"/>
        <end position="424"/>
    </location>
</feature>
<evidence type="ECO:0000256" key="2">
    <source>
        <dbReference type="ARBA" id="ARBA00022803"/>
    </source>
</evidence>
<organism evidence="5 6">
    <name type="scientific">Triparma strigata</name>
    <dbReference type="NCBI Taxonomy" id="1606541"/>
    <lineage>
        <taxon>Eukaryota</taxon>
        <taxon>Sar</taxon>
        <taxon>Stramenopiles</taxon>
        <taxon>Ochrophyta</taxon>
        <taxon>Bolidophyceae</taxon>
        <taxon>Parmales</taxon>
        <taxon>Triparmaceae</taxon>
        <taxon>Triparma</taxon>
    </lineage>
</organism>
<dbReference type="Proteomes" id="UP001165085">
    <property type="component" value="Unassembled WGS sequence"/>
</dbReference>
<sequence>MHSRPPRRMRPFVIPEFSMTTAAPIILTVGLLPYFLDASPKTKQYLKHFDDFENFEANPHTQELTWENIKWHWSDGVILFVYEPISLLFKTLVRHFVGDSVATNYTISIILHGINTILSMALSQTLLIERVPSLSLRNINIFSGLGAILFASHPVQVEVVCWASCQPYLLGTLFSLLSCLAYVHKDVSEWLRYNKGLFRTSIAFYALACLSKSVCVTLPFTFILFDALIIETKVSKRYTIRYDQYEDVNGSTAVYNLAISLYNHSMYFIVTILVSIKSFTANSVGPGTASGDVGILERVTVLGAKLFLRLFFFFSPYKVTAIHPTIDEENYSSENQAITNRIMACMMARLIIALIRLIHEEGCNYYNWHLLLFTFAGILFVDILPTLISEHGWRYLFCNRHVYLPAAILTPLGTAVLLVGAKANPDEIIRTPKKRWVVVTLIIFLISEQVLRSGVEVKKWNDNMSFWKNNFEEHRDFKGSGSVEIIHLNYVRALLTEEKYFEGLTIMREAVKKRANMDEVSHIALSTIYFDIGLTLKEAGEASYAIEAYQQSIEHDGNHTKTLMNLGNAFIELGRTDTALTYLLKVVELNENDTQGWFAIGNAYYTDTSPVEALRAYKRCADVAPEEFHRVIGDAIARAMLLKERLENEAETA</sequence>
<protein>
    <submittedName>
        <fullName evidence="5">Uncharacterized protein</fullName>
    </submittedName>
</protein>
<feature type="repeat" description="TPR" evidence="3">
    <location>
        <begin position="594"/>
        <end position="627"/>
    </location>
</feature>
<feature type="transmembrane region" description="Helical" evidence="4">
    <location>
        <begin position="370"/>
        <end position="388"/>
    </location>
</feature>
<keyword evidence="4" id="KW-1133">Transmembrane helix</keyword>
<dbReference type="InterPro" id="IPR019734">
    <property type="entry name" value="TPR_rpt"/>
</dbReference>
<dbReference type="InterPro" id="IPR052346">
    <property type="entry name" value="O-mannosyl-transferase_TMTC"/>
</dbReference>
<dbReference type="PANTHER" id="PTHR44227:SF3">
    <property type="entry name" value="PROTEIN O-MANNOSYL-TRANSFERASE TMTC4"/>
    <property type="match status" value="1"/>
</dbReference>
<keyword evidence="4" id="KW-0812">Transmembrane</keyword>
<reference evidence="6" key="1">
    <citation type="journal article" date="2023" name="Commun. Biol.">
        <title>Genome analysis of Parmales, the sister group of diatoms, reveals the evolutionary specialization of diatoms from phago-mixotrophs to photoautotrophs.</title>
        <authorList>
            <person name="Ban H."/>
            <person name="Sato S."/>
            <person name="Yoshikawa S."/>
            <person name="Yamada K."/>
            <person name="Nakamura Y."/>
            <person name="Ichinomiya M."/>
            <person name="Sato N."/>
            <person name="Blanc-Mathieu R."/>
            <person name="Endo H."/>
            <person name="Kuwata A."/>
            <person name="Ogata H."/>
        </authorList>
    </citation>
    <scope>NUCLEOTIDE SEQUENCE [LARGE SCALE GENOMIC DNA]</scope>
    <source>
        <strain evidence="6">NIES 3701</strain>
    </source>
</reference>
<dbReference type="PANTHER" id="PTHR44227">
    <property type="match status" value="1"/>
</dbReference>